<dbReference type="RefSeq" id="WP_344553447.1">
    <property type="nucleotide sequence ID" value="NZ_BAAANS010000024.1"/>
</dbReference>
<evidence type="ECO:0000313" key="2">
    <source>
        <dbReference type="Proteomes" id="UP001500897"/>
    </source>
</evidence>
<comment type="caution">
    <text evidence="1">The sequence shown here is derived from an EMBL/GenBank/DDBJ whole genome shotgun (WGS) entry which is preliminary data.</text>
</comment>
<proteinExistence type="predicted"/>
<organism evidence="1 2">
    <name type="scientific">Kitasatospora saccharophila</name>
    <dbReference type="NCBI Taxonomy" id="407973"/>
    <lineage>
        <taxon>Bacteria</taxon>
        <taxon>Bacillati</taxon>
        <taxon>Actinomycetota</taxon>
        <taxon>Actinomycetes</taxon>
        <taxon>Kitasatosporales</taxon>
        <taxon>Streptomycetaceae</taxon>
        <taxon>Kitasatospora</taxon>
    </lineage>
</organism>
<dbReference type="InterPro" id="IPR046003">
    <property type="entry name" value="DUF5959"/>
</dbReference>
<keyword evidence="2" id="KW-1185">Reference proteome</keyword>
<dbReference type="EMBL" id="BAAANS010000024">
    <property type="protein sequence ID" value="GAA2102902.1"/>
    <property type="molecule type" value="Genomic_DNA"/>
</dbReference>
<gene>
    <name evidence="1" type="ORF">GCM10009759_37820</name>
</gene>
<evidence type="ECO:0000313" key="1">
    <source>
        <dbReference type="EMBL" id="GAA2102902.1"/>
    </source>
</evidence>
<protein>
    <submittedName>
        <fullName evidence="1">Uncharacterized protein</fullName>
    </submittedName>
</protein>
<dbReference type="Pfam" id="PF19384">
    <property type="entry name" value="DUF5959"/>
    <property type="match status" value="1"/>
</dbReference>
<name>A0ABN2X0S2_9ACTN</name>
<sequence length="133" mass="14686">MELIHLADGRKGVVVRVLGRREPDGLAAEVVVASGFCAGRLPVRLPVRLPPAELDAWASALDDLALGRSVCRLTDARNPEIDVAFDTRFTVPLVTVEDVQGSATAMAVPVDLRDGWIDEQRERLERVRRTYRV</sequence>
<accession>A0ABN2X0S2</accession>
<reference evidence="1 2" key="1">
    <citation type="journal article" date="2019" name="Int. J. Syst. Evol. Microbiol.">
        <title>The Global Catalogue of Microorganisms (GCM) 10K type strain sequencing project: providing services to taxonomists for standard genome sequencing and annotation.</title>
        <authorList>
            <consortium name="The Broad Institute Genomics Platform"/>
            <consortium name="The Broad Institute Genome Sequencing Center for Infectious Disease"/>
            <person name="Wu L."/>
            <person name="Ma J."/>
        </authorList>
    </citation>
    <scope>NUCLEOTIDE SEQUENCE [LARGE SCALE GENOMIC DNA]</scope>
    <source>
        <strain evidence="1 2">JCM 14559</strain>
    </source>
</reference>
<dbReference type="Proteomes" id="UP001500897">
    <property type="component" value="Unassembled WGS sequence"/>
</dbReference>